<dbReference type="EMBL" id="JAGGJX010000001">
    <property type="protein sequence ID" value="MBP1853732.1"/>
    <property type="molecule type" value="Genomic_DNA"/>
</dbReference>
<organism evidence="2 3">
    <name type="scientific">Metaclostridioides mangenotii</name>
    <dbReference type="NCBI Taxonomy" id="1540"/>
    <lineage>
        <taxon>Bacteria</taxon>
        <taxon>Bacillati</taxon>
        <taxon>Bacillota</taxon>
        <taxon>Clostridia</taxon>
        <taxon>Peptostreptococcales</taxon>
        <taxon>Peptostreptococcaceae</taxon>
        <taxon>Metaclostridioides</taxon>
    </lineage>
</organism>
<sequence length="194" mass="21860">MNKKAKKFISLTMASFLIATTFVTNSFAISADEYEQVNINEDQIYIDSEYEDNIPIGTEISFTDEELEALLREQGVSEDILKIYHQSEDKLEDKRMYRSAKAATKKNKIVKVKNGYDIYLTKKTIDVLRTGGTTAVVGFITLYLPGLGRVVVNSIAAMINKALPGAKTGKIFKIRETKLPGNKVTYHLYKVVNY</sequence>
<reference evidence="2 3" key="1">
    <citation type="submission" date="2021-03" db="EMBL/GenBank/DDBJ databases">
        <title>Genomic Encyclopedia of Type Strains, Phase IV (KMG-IV): sequencing the most valuable type-strain genomes for metagenomic binning, comparative biology and taxonomic classification.</title>
        <authorList>
            <person name="Goeker M."/>
        </authorList>
    </citation>
    <scope>NUCLEOTIDE SEQUENCE [LARGE SCALE GENOMIC DNA]</scope>
    <source>
        <strain evidence="2 3">DSM 1289</strain>
    </source>
</reference>
<protein>
    <submittedName>
        <fullName evidence="2">Uncharacterized protein</fullName>
    </submittedName>
</protein>
<proteinExistence type="predicted"/>
<evidence type="ECO:0000313" key="2">
    <source>
        <dbReference type="EMBL" id="MBP1853732.1"/>
    </source>
</evidence>
<keyword evidence="1" id="KW-0732">Signal</keyword>
<evidence type="ECO:0000256" key="1">
    <source>
        <dbReference type="SAM" id="SignalP"/>
    </source>
</evidence>
<dbReference type="RefSeq" id="WP_209455389.1">
    <property type="nucleotide sequence ID" value="NZ_BAAACS010000017.1"/>
</dbReference>
<dbReference type="Proteomes" id="UP000767291">
    <property type="component" value="Unassembled WGS sequence"/>
</dbReference>
<comment type="caution">
    <text evidence="2">The sequence shown here is derived from an EMBL/GenBank/DDBJ whole genome shotgun (WGS) entry which is preliminary data.</text>
</comment>
<feature type="chain" id="PRO_5045560928" evidence="1">
    <location>
        <begin position="32"/>
        <end position="194"/>
    </location>
</feature>
<accession>A0ABS4E718</accession>
<name>A0ABS4E718_9FIRM</name>
<evidence type="ECO:0000313" key="3">
    <source>
        <dbReference type="Proteomes" id="UP000767291"/>
    </source>
</evidence>
<feature type="signal peptide" evidence="1">
    <location>
        <begin position="1"/>
        <end position="31"/>
    </location>
</feature>
<gene>
    <name evidence="2" type="ORF">J2Z43_000122</name>
</gene>
<keyword evidence="3" id="KW-1185">Reference proteome</keyword>